<proteinExistence type="predicted"/>
<dbReference type="Proteomes" id="UP000095283">
    <property type="component" value="Unplaced"/>
</dbReference>
<organism evidence="1 2">
    <name type="scientific">Heterorhabditis bacteriophora</name>
    <name type="common">Entomopathogenic nematode worm</name>
    <dbReference type="NCBI Taxonomy" id="37862"/>
    <lineage>
        <taxon>Eukaryota</taxon>
        <taxon>Metazoa</taxon>
        <taxon>Ecdysozoa</taxon>
        <taxon>Nematoda</taxon>
        <taxon>Chromadorea</taxon>
        <taxon>Rhabditida</taxon>
        <taxon>Rhabditina</taxon>
        <taxon>Rhabditomorpha</taxon>
        <taxon>Strongyloidea</taxon>
        <taxon>Heterorhabditidae</taxon>
        <taxon>Heterorhabditis</taxon>
    </lineage>
</organism>
<dbReference type="AlphaFoldDB" id="A0A1I7WXE0"/>
<accession>A0A1I7WXE0</accession>
<dbReference type="WBParaSite" id="Hba_09849">
    <property type="protein sequence ID" value="Hba_09849"/>
    <property type="gene ID" value="Hba_09849"/>
</dbReference>
<keyword evidence="1" id="KW-1185">Reference proteome</keyword>
<protein>
    <submittedName>
        <fullName evidence="2">Uncharacterized protein</fullName>
    </submittedName>
</protein>
<reference evidence="2" key="1">
    <citation type="submission" date="2016-11" db="UniProtKB">
        <authorList>
            <consortium name="WormBaseParasite"/>
        </authorList>
    </citation>
    <scope>IDENTIFICATION</scope>
</reference>
<name>A0A1I7WXE0_HETBA</name>
<evidence type="ECO:0000313" key="1">
    <source>
        <dbReference type="Proteomes" id="UP000095283"/>
    </source>
</evidence>
<sequence>MGRSIYFICDPTIRMFSRTDGFAQVTKINCSRHAHCDSLPLARGCSHYIYVRMLNDIKTEMKAFCRHLLNDSIKSLFAKNSSFYDSGV</sequence>
<evidence type="ECO:0000313" key="2">
    <source>
        <dbReference type="WBParaSite" id="Hba_09849"/>
    </source>
</evidence>